<dbReference type="AlphaFoldDB" id="A0A1X6NDA8"/>
<evidence type="ECO:0000256" key="4">
    <source>
        <dbReference type="ARBA" id="ARBA00023043"/>
    </source>
</evidence>
<feature type="region of interest" description="Disordered" evidence="7">
    <location>
        <begin position="1"/>
        <end position="24"/>
    </location>
</feature>
<evidence type="ECO:0000313" key="9">
    <source>
        <dbReference type="Proteomes" id="UP000194127"/>
    </source>
</evidence>
<dbReference type="STRING" id="670580.A0A1X6NDA8"/>
<dbReference type="RefSeq" id="XP_024343304.1">
    <property type="nucleotide sequence ID" value="XM_024484228.1"/>
</dbReference>
<reference evidence="8 9" key="1">
    <citation type="submission" date="2017-04" db="EMBL/GenBank/DDBJ databases">
        <title>Genome Sequence of the Model Brown-Rot Fungus Postia placenta SB12.</title>
        <authorList>
            <consortium name="DOE Joint Genome Institute"/>
            <person name="Gaskell J."/>
            <person name="Kersten P."/>
            <person name="Larrondo L.F."/>
            <person name="Canessa P."/>
            <person name="Martinez D."/>
            <person name="Hibbett D."/>
            <person name="Schmoll M."/>
            <person name="Kubicek C.P."/>
            <person name="Martinez A.T."/>
            <person name="Yadav J."/>
            <person name="Master E."/>
            <person name="Magnuson J.K."/>
            <person name="James T."/>
            <person name="Yaver D."/>
            <person name="Berka R."/>
            <person name="Labutti K."/>
            <person name="Lipzen A."/>
            <person name="Aerts A."/>
            <person name="Barry K."/>
            <person name="Henrissat B."/>
            <person name="Blanchette R."/>
            <person name="Grigoriev I."/>
            <person name="Cullen D."/>
        </authorList>
    </citation>
    <scope>NUCLEOTIDE SEQUENCE [LARGE SCALE GENOMIC DNA]</scope>
    <source>
        <strain evidence="8 9">MAD-698-R-SB12</strain>
    </source>
</reference>
<evidence type="ECO:0000256" key="2">
    <source>
        <dbReference type="ARBA" id="ARBA00022553"/>
    </source>
</evidence>
<sequence>MAQALRKKASVSGTRGQGGDNADKIAERTPLSCILIGSEALDRGDLPETVAAMRRATAIPEPVYEFSQCYSTHQLWGEFYIPLPRRPPPASFAFAPPNPIFRRSRTMGSQDHASARRGRQPWEQMAQTYAWVLEQDFADMALKNEETVQWIRKQQERDLRREQMSRTARAACGARELMEFVDGFVVEVDGCRRIEETWRAAMQWHAEAEKMVQDEVRRLQEARAEAERCRLAYQRRNAEDEAREARRRERERERARIARGEVEKKAWQAYEKRWAAIATSTGPSAQEQLTFESIPWPMVSQPHKVEDITPARMAMFLLSPMHSEGQSKKERVRAALRRWHPDRFGRTLGRVNDQDRVAVERGAGIIICQEWPYNTRLGHEGINSVLSGTEPNVQY</sequence>
<feature type="coiled-coil region" evidence="6">
    <location>
        <begin position="205"/>
        <end position="255"/>
    </location>
</feature>
<keyword evidence="2" id="KW-0597">Phosphoprotein</keyword>
<dbReference type="PANTHER" id="PTHR15263">
    <property type="entry name" value="I-KAPPA-B-LIKE PROTEIN IKBL"/>
    <property type="match status" value="1"/>
</dbReference>
<keyword evidence="6" id="KW-0175">Coiled coil</keyword>
<gene>
    <name evidence="8" type="ORF">POSPLADRAFT_1132537</name>
</gene>
<evidence type="ECO:0000256" key="7">
    <source>
        <dbReference type="SAM" id="MobiDB-lite"/>
    </source>
</evidence>
<keyword evidence="3" id="KW-0677">Repeat</keyword>
<evidence type="ECO:0000313" key="8">
    <source>
        <dbReference type="EMBL" id="OSX66510.1"/>
    </source>
</evidence>
<dbReference type="GO" id="GO:0005634">
    <property type="term" value="C:nucleus"/>
    <property type="evidence" value="ECO:0007669"/>
    <property type="project" value="UniProtKB-SubCell"/>
</dbReference>
<proteinExistence type="predicted"/>
<dbReference type="PANTHER" id="PTHR15263:SF1">
    <property type="entry name" value="NF-KAPPA-B INHIBITOR-LIKE PROTEIN 1"/>
    <property type="match status" value="1"/>
</dbReference>
<evidence type="ECO:0000256" key="5">
    <source>
        <dbReference type="ARBA" id="ARBA00023242"/>
    </source>
</evidence>
<evidence type="ECO:0000256" key="1">
    <source>
        <dbReference type="ARBA" id="ARBA00004123"/>
    </source>
</evidence>
<keyword evidence="9" id="KW-1185">Reference proteome</keyword>
<protein>
    <submittedName>
        <fullName evidence="8">Uncharacterized protein</fullName>
    </submittedName>
</protein>
<keyword evidence="5" id="KW-0539">Nucleus</keyword>
<name>A0A1X6NDA8_9APHY</name>
<comment type="subcellular location">
    <subcellularLocation>
        <location evidence="1">Nucleus</location>
    </subcellularLocation>
</comment>
<accession>A0A1X6NDA8</accession>
<dbReference type="EMBL" id="KZ110592">
    <property type="protein sequence ID" value="OSX66510.1"/>
    <property type="molecule type" value="Genomic_DNA"/>
</dbReference>
<dbReference type="GO" id="GO:0043124">
    <property type="term" value="P:negative regulation of canonical NF-kappaB signal transduction"/>
    <property type="evidence" value="ECO:0007669"/>
    <property type="project" value="InterPro"/>
</dbReference>
<keyword evidence="4" id="KW-0040">ANK repeat</keyword>
<organism evidence="8 9">
    <name type="scientific">Postia placenta MAD-698-R-SB12</name>
    <dbReference type="NCBI Taxonomy" id="670580"/>
    <lineage>
        <taxon>Eukaryota</taxon>
        <taxon>Fungi</taxon>
        <taxon>Dikarya</taxon>
        <taxon>Basidiomycota</taxon>
        <taxon>Agaricomycotina</taxon>
        <taxon>Agaricomycetes</taxon>
        <taxon>Polyporales</taxon>
        <taxon>Adustoporiaceae</taxon>
        <taxon>Rhodonia</taxon>
    </lineage>
</organism>
<evidence type="ECO:0000256" key="6">
    <source>
        <dbReference type="SAM" id="Coils"/>
    </source>
</evidence>
<evidence type="ECO:0000256" key="3">
    <source>
        <dbReference type="ARBA" id="ARBA00022737"/>
    </source>
</evidence>
<dbReference type="GeneID" id="36329177"/>
<dbReference type="InterPro" id="IPR038753">
    <property type="entry name" value="NFKBIL1"/>
</dbReference>
<dbReference type="OrthoDB" id="412109at2759"/>
<dbReference type="Proteomes" id="UP000194127">
    <property type="component" value="Unassembled WGS sequence"/>
</dbReference>